<dbReference type="PANTHER" id="PTHR33609:SF1">
    <property type="entry name" value="TRANSPOSASE"/>
    <property type="match status" value="1"/>
</dbReference>
<dbReference type="GO" id="GO:0003677">
    <property type="term" value="F:DNA binding"/>
    <property type="evidence" value="ECO:0007669"/>
    <property type="project" value="InterPro"/>
</dbReference>
<dbReference type="GO" id="GO:0006313">
    <property type="term" value="P:DNA transposition"/>
    <property type="evidence" value="ECO:0007669"/>
    <property type="project" value="InterPro"/>
</dbReference>
<gene>
    <name evidence="1" type="ORF">PBR20603_04508</name>
</gene>
<dbReference type="OrthoDB" id="9816028at2"/>
<dbReference type="Proteomes" id="UP000382040">
    <property type="component" value="Unassembled WGS sequence"/>
</dbReference>
<reference evidence="1 2" key="1">
    <citation type="submission" date="2019-08" db="EMBL/GenBank/DDBJ databases">
        <authorList>
            <person name="Peeters C."/>
        </authorList>
    </citation>
    <scope>NUCLEOTIDE SEQUENCE [LARGE SCALE GENOMIC DNA]</scope>
    <source>
        <strain evidence="1 2">LMG 20603</strain>
    </source>
</reference>
<evidence type="ECO:0000313" key="1">
    <source>
        <dbReference type="EMBL" id="VVE90523.1"/>
    </source>
</evidence>
<dbReference type="AlphaFoldDB" id="A0A5E5C1V4"/>
<dbReference type="InterPro" id="IPR002514">
    <property type="entry name" value="Transposase_8"/>
</dbReference>
<accession>A0A5E5C1V4</accession>
<keyword evidence="2" id="KW-1185">Reference proteome</keyword>
<protein>
    <submittedName>
        <fullName evidence="1">Transposase</fullName>
    </submittedName>
</protein>
<dbReference type="PANTHER" id="PTHR33609">
    <property type="entry name" value="LOW CALCIUM RESPONSE LOCUS PROTEIN S"/>
    <property type="match status" value="1"/>
</dbReference>
<organism evidence="1 2">
    <name type="scientific">Pandoraea bronchicola</name>
    <dbReference type="NCBI Taxonomy" id="2508287"/>
    <lineage>
        <taxon>Bacteria</taxon>
        <taxon>Pseudomonadati</taxon>
        <taxon>Pseudomonadota</taxon>
        <taxon>Betaproteobacteria</taxon>
        <taxon>Burkholderiales</taxon>
        <taxon>Burkholderiaceae</taxon>
        <taxon>Pandoraea</taxon>
    </lineage>
</organism>
<sequence>MKTRFTGQEIIGLLKASEAGMPVNELCRMHGFSGASFYDWRATFGGTELSDARGAKACEVAKVRLKTLLVDATLDMEALKAVARGKALSR</sequence>
<dbReference type="EMBL" id="CABPST010000016">
    <property type="protein sequence ID" value="VVE90523.1"/>
    <property type="molecule type" value="Genomic_DNA"/>
</dbReference>
<dbReference type="GO" id="GO:0004803">
    <property type="term" value="F:transposase activity"/>
    <property type="evidence" value="ECO:0007669"/>
    <property type="project" value="InterPro"/>
</dbReference>
<evidence type="ECO:0000313" key="2">
    <source>
        <dbReference type="Proteomes" id="UP000382040"/>
    </source>
</evidence>
<dbReference type="InterPro" id="IPR052546">
    <property type="entry name" value="Transposase_8_domain"/>
</dbReference>
<name>A0A5E5C1V4_9BURK</name>
<dbReference type="Pfam" id="PF01527">
    <property type="entry name" value="HTH_Tnp_1"/>
    <property type="match status" value="1"/>
</dbReference>
<proteinExistence type="predicted"/>